<dbReference type="OrthoDB" id="1103324at2759"/>
<dbReference type="SUPFAM" id="SSF48264">
    <property type="entry name" value="Cytochrome P450"/>
    <property type="match status" value="1"/>
</dbReference>
<dbReference type="AlphaFoldDB" id="A0A9P5XYK5"/>
<evidence type="ECO:0000256" key="2">
    <source>
        <dbReference type="ARBA" id="ARBA00005179"/>
    </source>
</evidence>
<dbReference type="PANTHER" id="PTHR46300:SF7">
    <property type="entry name" value="P450, PUTATIVE (EUROFUNG)-RELATED"/>
    <property type="match status" value="1"/>
</dbReference>
<evidence type="ECO:0000256" key="6">
    <source>
        <dbReference type="ARBA" id="ARBA00023002"/>
    </source>
</evidence>
<keyword evidence="8 10" id="KW-0503">Monooxygenase</keyword>
<evidence type="ECO:0000256" key="9">
    <source>
        <dbReference type="PIRSR" id="PIRSR602401-1"/>
    </source>
</evidence>
<dbReference type="GO" id="GO:0020037">
    <property type="term" value="F:heme binding"/>
    <property type="evidence" value="ECO:0007669"/>
    <property type="project" value="InterPro"/>
</dbReference>
<dbReference type="Gene3D" id="1.10.630.10">
    <property type="entry name" value="Cytochrome P450"/>
    <property type="match status" value="1"/>
</dbReference>
<dbReference type="GO" id="GO:0005506">
    <property type="term" value="F:iron ion binding"/>
    <property type="evidence" value="ECO:0007669"/>
    <property type="project" value="InterPro"/>
</dbReference>
<dbReference type="PRINTS" id="PR00385">
    <property type="entry name" value="P450"/>
</dbReference>
<organism evidence="11 12">
    <name type="scientific">Collybia nuda</name>
    <dbReference type="NCBI Taxonomy" id="64659"/>
    <lineage>
        <taxon>Eukaryota</taxon>
        <taxon>Fungi</taxon>
        <taxon>Dikarya</taxon>
        <taxon>Basidiomycota</taxon>
        <taxon>Agaricomycotina</taxon>
        <taxon>Agaricomycetes</taxon>
        <taxon>Agaricomycetidae</taxon>
        <taxon>Agaricales</taxon>
        <taxon>Tricholomatineae</taxon>
        <taxon>Clitocybaceae</taxon>
        <taxon>Collybia</taxon>
    </lineage>
</organism>
<dbReference type="PRINTS" id="PR00463">
    <property type="entry name" value="EP450I"/>
</dbReference>
<evidence type="ECO:0000256" key="8">
    <source>
        <dbReference type="ARBA" id="ARBA00023033"/>
    </source>
</evidence>
<evidence type="ECO:0000256" key="3">
    <source>
        <dbReference type="ARBA" id="ARBA00010617"/>
    </source>
</evidence>
<evidence type="ECO:0000256" key="1">
    <source>
        <dbReference type="ARBA" id="ARBA00001971"/>
    </source>
</evidence>
<dbReference type="GO" id="GO:0004497">
    <property type="term" value="F:monooxygenase activity"/>
    <property type="evidence" value="ECO:0007669"/>
    <property type="project" value="UniProtKB-KW"/>
</dbReference>
<dbReference type="InterPro" id="IPR001128">
    <property type="entry name" value="Cyt_P450"/>
</dbReference>
<keyword evidence="7 9" id="KW-0408">Iron</keyword>
<dbReference type="EMBL" id="MU150306">
    <property type="protein sequence ID" value="KAF9460008.1"/>
    <property type="molecule type" value="Genomic_DNA"/>
</dbReference>
<comment type="similarity">
    <text evidence="3 10">Belongs to the cytochrome P450 family.</text>
</comment>
<dbReference type="InterPro" id="IPR036396">
    <property type="entry name" value="Cyt_P450_sf"/>
</dbReference>
<dbReference type="Proteomes" id="UP000807353">
    <property type="component" value="Unassembled WGS sequence"/>
</dbReference>
<accession>A0A9P5XYK5</accession>
<sequence>MMGEFTTVIPLPIALLCAALLTWAIANRHLNVYPPGPRGLPFVGAAFSLPKEKEWVTYDEWKEKYGPIVGIRAFGNKLVILNTADLSNRLLNKRSRIYSQRGPTPMLEMMGFDWNIGLMPVGQRLTLARQVLLRGLSAQNVIGYRAYQEKYVRMLLGNLIESPANFARHLRRFNVSMTLELFFGLETKERLHDHDEFVTLNETIMDLTSRAGSPSAYIVNTFPSFKYWPASFPGGGFHGESKRARELVDKLMEMTLEFQKKLVKNQVPGVYLPTQLAGDIQEKETATAVSDAAATTYAGETINILADNKQNVMYPAGIETTTSTLLSFVLAMVLYPDIQRNAQATIDQAIHNRTPTLADRDEGRLPIIDAIIKECLRWAPPGAFGLPHLAREDDSVDGYTIPKGTIVLSNVWSILHEEKTYSQPMEFRPQRFMGKNKEPDPADHAFGYGKRICPGRHLAESSLWLVIASILATFEISPAVDDSGRPIIPKMDFTSGVMRHPVTFPCIIKPRSRAAEPGAKAK</sequence>
<evidence type="ECO:0000256" key="7">
    <source>
        <dbReference type="ARBA" id="ARBA00023004"/>
    </source>
</evidence>
<keyword evidence="12" id="KW-1185">Reference proteome</keyword>
<gene>
    <name evidence="11" type="ORF">BDZ94DRAFT_1324367</name>
</gene>
<proteinExistence type="inferred from homology"/>
<keyword evidence="6 10" id="KW-0560">Oxidoreductase</keyword>
<comment type="cofactor">
    <cofactor evidence="1 9">
        <name>heme</name>
        <dbReference type="ChEBI" id="CHEBI:30413"/>
    </cofactor>
</comment>
<evidence type="ECO:0000313" key="11">
    <source>
        <dbReference type="EMBL" id="KAF9460008.1"/>
    </source>
</evidence>
<dbReference type="GO" id="GO:0016705">
    <property type="term" value="F:oxidoreductase activity, acting on paired donors, with incorporation or reduction of molecular oxygen"/>
    <property type="evidence" value="ECO:0007669"/>
    <property type="project" value="InterPro"/>
</dbReference>
<evidence type="ECO:0000256" key="5">
    <source>
        <dbReference type="ARBA" id="ARBA00022723"/>
    </source>
</evidence>
<dbReference type="InterPro" id="IPR002401">
    <property type="entry name" value="Cyt_P450_E_grp-I"/>
</dbReference>
<reference evidence="11" key="1">
    <citation type="submission" date="2020-11" db="EMBL/GenBank/DDBJ databases">
        <authorList>
            <consortium name="DOE Joint Genome Institute"/>
            <person name="Ahrendt S."/>
            <person name="Riley R."/>
            <person name="Andreopoulos W."/>
            <person name="Labutti K."/>
            <person name="Pangilinan J."/>
            <person name="Ruiz-Duenas F.J."/>
            <person name="Barrasa J.M."/>
            <person name="Sanchez-Garcia M."/>
            <person name="Camarero S."/>
            <person name="Miyauchi S."/>
            <person name="Serrano A."/>
            <person name="Linde D."/>
            <person name="Babiker R."/>
            <person name="Drula E."/>
            <person name="Ayuso-Fernandez I."/>
            <person name="Pacheco R."/>
            <person name="Padilla G."/>
            <person name="Ferreira P."/>
            <person name="Barriuso J."/>
            <person name="Kellner H."/>
            <person name="Castanera R."/>
            <person name="Alfaro M."/>
            <person name="Ramirez L."/>
            <person name="Pisabarro A.G."/>
            <person name="Kuo A."/>
            <person name="Tritt A."/>
            <person name="Lipzen A."/>
            <person name="He G."/>
            <person name="Yan M."/>
            <person name="Ng V."/>
            <person name="Cullen D."/>
            <person name="Martin F."/>
            <person name="Rosso M.-N."/>
            <person name="Henrissat B."/>
            <person name="Hibbett D."/>
            <person name="Martinez A.T."/>
            <person name="Grigoriev I.V."/>
        </authorList>
    </citation>
    <scope>NUCLEOTIDE SEQUENCE</scope>
    <source>
        <strain evidence="11">CBS 247.69</strain>
    </source>
</reference>
<keyword evidence="4 9" id="KW-0349">Heme</keyword>
<evidence type="ECO:0000256" key="10">
    <source>
        <dbReference type="RuleBase" id="RU000461"/>
    </source>
</evidence>
<dbReference type="PANTHER" id="PTHR46300">
    <property type="entry name" value="P450, PUTATIVE (EUROFUNG)-RELATED-RELATED"/>
    <property type="match status" value="1"/>
</dbReference>
<dbReference type="PROSITE" id="PS00086">
    <property type="entry name" value="CYTOCHROME_P450"/>
    <property type="match status" value="1"/>
</dbReference>
<dbReference type="Pfam" id="PF00067">
    <property type="entry name" value="p450"/>
    <property type="match status" value="1"/>
</dbReference>
<dbReference type="CDD" id="cd11065">
    <property type="entry name" value="CYP64-like"/>
    <property type="match status" value="1"/>
</dbReference>
<evidence type="ECO:0000313" key="12">
    <source>
        <dbReference type="Proteomes" id="UP000807353"/>
    </source>
</evidence>
<comment type="pathway">
    <text evidence="2">Secondary metabolite biosynthesis.</text>
</comment>
<keyword evidence="5 9" id="KW-0479">Metal-binding</keyword>
<feature type="binding site" description="axial binding residue" evidence="9">
    <location>
        <position position="453"/>
    </location>
    <ligand>
        <name>heme</name>
        <dbReference type="ChEBI" id="CHEBI:30413"/>
    </ligand>
    <ligandPart>
        <name>Fe</name>
        <dbReference type="ChEBI" id="CHEBI:18248"/>
    </ligandPart>
</feature>
<protein>
    <submittedName>
        <fullName evidence="11">Cytochrome P450</fullName>
    </submittedName>
</protein>
<dbReference type="InterPro" id="IPR017972">
    <property type="entry name" value="Cyt_P450_CS"/>
</dbReference>
<evidence type="ECO:0000256" key="4">
    <source>
        <dbReference type="ARBA" id="ARBA00022617"/>
    </source>
</evidence>
<dbReference type="InterPro" id="IPR050364">
    <property type="entry name" value="Cytochrome_P450_fung"/>
</dbReference>
<comment type="caution">
    <text evidence="11">The sequence shown here is derived from an EMBL/GenBank/DDBJ whole genome shotgun (WGS) entry which is preliminary data.</text>
</comment>
<name>A0A9P5XYK5_9AGAR</name>